<dbReference type="Pfam" id="PF04564">
    <property type="entry name" value="U-box"/>
    <property type="match status" value="1"/>
</dbReference>
<dbReference type="CDD" id="cd16656">
    <property type="entry name" value="RING-Ubox_PRP19"/>
    <property type="match status" value="1"/>
</dbReference>
<comment type="subcellular location">
    <subcellularLocation>
        <location evidence="1 15">Nucleus</location>
    </subcellularLocation>
</comment>
<dbReference type="SMART" id="SM00504">
    <property type="entry name" value="Ubox"/>
    <property type="match status" value="1"/>
</dbReference>
<dbReference type="InterPro" id="IPR013915">
    <property type="entry name" value="Prp19_cc"/>
</dbReference>
<dbReference type="InterPro" id="IPR015943">
    <property type="entry name" value="WD40/YVTN_repeat-like_dom_sf"/>
</dbReference>
<proteinExistence type="inferred from homology"/>
<dbReference type="PROSITE" id="PS51698">
    <property type="entry name" value="U_BOX"/>
    <property type="match status" value="1"/>
</dbReference>
<keyword evidence="10 15" id="KW-0833">Ubl conjugation pathway</keyword>
<dbReference type="InterPro" id="IPR013083">
    <property type="entry name" value="Znf_RING/FYVE/PHD"/>
</dbReference>
<name>A0A7S0YHM9_9CHLO</name>
<comment type="pathway">
    <text evidence="2 15">Protein modification; protein ubiquitination.</text>
</comment>
<dbReference type="GO" id="GO:0005737">
    <property type="term" value="C:cytoplasm"/>
    <property type="evidence" value="ECO:0007669"/>
    <property type="project" value="TreeGrafter"/>
</dbReference>
<dbReference type="InterPro" id="IPR055340">
    <property type="entry name" value="RING-Ubox_PRP19"/>
</dbReference>
<dbReference type="AlphaFoldDB" id="A0A7S0YHM9"/>
<keyword evidence="8" id="KW-0677">Repeat</keyword>
<dbReference type="FunFam" id="3.30.40.10:FF:000027">
    <property type="entry name" value="Pre-mRNA-processing factor 19, putative"/>
    <property type="match status" value="1"/>
</dbReference>
<dbReference type="GO" id="GO:0006281">
    <property type="term" value="P:DNA repair"/>
    <property type="evidence" value="ECO:0007669"/>
    <property type="project" value="UniProtKB-KW"/>
</dbReference>
<keyword evidence="16" id="KW-0175">Coiled coil</keyword>
<feature type="repeat" description="WD" evidence="14">
    <location>
        <begin position="389"/>
        <end position="430"/>
    </location>
</feature>
<dbReference type="GO" id="GO:0000398">
    <property type="term" value="P:mRNA splicing, via spliceosome"/>
    <property type="evidence" value="ECO:0007669"/>
    <property type="project" value="InterPro"/>
</dbReference>
<dbReference type="SUPFAM" id="SSF57850">
    <property type="entry name" value="RING/U-box"/>
    <property type="match status" value="1"/>
</dbReference>
<evidence type="ECO:0000256" key="9">
    <source>
        <dbReference type="ARBA" id="ARBA00022763"/>
    </source>
</evidence>
<dbReference type="GO" id="GO:0061630">
    <property type="term" value="F:ubiquitin protein ligase activity"/>
    <property type="evidence" value="ECO:0007669"/>
    <property type="project" value="UniProtKB-UniRule"/>
</dbReference>
<accession>A0A7S0YHM9</accession>
<dbReference type="PROSITE" id="PS50082">
    <property type="entry name" value="WD_REPEATS_2"/>
    <property type="match status" value="2"/>
</dbReference>
<dbReference type="SUPFAM" id="SSF50978">
    <property type="entry name" value="WD40 repeat-like"/>
    <property type="match status" value="1"/>
</dbReference>
<evidence type="ECO:0000256" key="12">
    <source>
        <dbReference type="ARBA" id="ARBA00023204"/>
    </source>
</evidence>
<evidence type="ECO:0000256" key="3">
    <source>
        <dbReference type="ARBA" id="ARBA00006388"/>
    </source>
</evidence>
<evidence type="ECO:0000256" key="15">
    <source>
        <dbReference type="RuleBase" id="RU367101"/>
    </source>
</evidence>
<evidence type="ECO:0000256" key="14">
    <source>
        <dbReference type="PROSITE-ProRule" id="PRU00221"/>
    </source>
</evidence>
<dbReference type="GO" id="GO:0000974">
    <property type="term" value="C:Prp19 complex"/>
    <property type="evidence" value="ECO:0007669"/>
    <property type="project" value="UniProtKB-UniRule"/>
</dbReference>
<evidence type="ECO:0000256" key="16">
    <source>
        <dbReference type="SAM" id="Coils"/>
    </source>
</evidence>
<protein>
    <recommendedName>
        <fullName evidence="15">Pre-mRNA-processing factor 19</fullName>
        <ecNumber evidence="15">2.3.2.27</ecNumber>
    </recommendedName>
</protein>
<evidence type="ECO:0000256" key="11">
    <source>
        <dbReference type="ARBA" id="ARBA00023187"/>
    </source>
</evidence>
<evidence type="ECO:0000313" key="18">
    <source>
        <dbReference type="EMBL" id="CAD8770981.1"/>
    </source>
</evidence>
<evidence type="ECO:0000256" key="2">
    <source>
        <dbReference type="ARBA" id="ARBA00004906"/>
    </source>
</evidence>
<dbReference type="UniPathway" id="UPA00143"/>
<keyword evidence="4 14" id="KW-0853">WD repeat</keyword>
<dbReference type="GO" id="GO:0071006">
    <property type="term" value="C:U2-type catalytic step 1 spliceosome"/>
    <property type="evidence" value="ECO:0007669"/>
    <property type="project" value="TreeGrafter"/>
</dbReference>
<dbReference type="EC" id="2.3.2.27" evidence="15"/>
<feature type="domain" description="U-box" evidence="17">
    <location>
        <begin position="1"/>
        <end position="70"/>
    </location>
</feature>
<evidence type="ECO:0000256" key="10">
    <source>
        <dbReference type="ARBA" id="ARBA00022786"/>
    </source>
</evidence>
<keyword evidence="7 15" id="KW-0747">Spliceosome</keyword>
<evidence type="ECO:0000256" key="4">
    <source>
        <dbReference type="ARBA" id="ARBA00022574"/>
    </source>
</evidence>
<dbReference type="InterPro" id="IPR036322">
    <property type="entry name" value="WD40_repeat_dom_sf"/>
</dbReference>
<evidence type="ECO:0000256" key="5">
    <source>
        <dbReference type="ARBA" id="ARBA00022664"/>
    </source>
</evidence>
<comment type="similarity">
    <text evidence="3 15">Belongs to the WD repeat PRP19 family.</text>
</comment>
<evidence type="ECO:0000256" key="13">
    <source>
        <dbReference type="ARBA" id="ARBA00023242"/>
    </source>
</evidence>
<dbReference type="EMBL" id="HBFM01011682">
    <property type="protein sequence ID" value="CAD8770981.1"/>
    <property type="molecule type" value="Transcribed_RNA"/>
</dbReference>
<keyword evidence="9 15" id="KW-0227">DNA damage</keyword>
<dbReference type="InterPro" id="IPR038959">
    <property type="entry name" value="Prp19"/>
</dbReference>
<dbReference type="InterPro" id="IPR001680">
    <property type="entry name" value="WD40_rpt"/>
</dbReference>
<keyword evidence="5 15" id="KW-0507">mRNA processing</keyword>
<feature type="repeat" description="WD" evidence="14">
    <location>
        <begin position="249"/>
        <end position="281"/>
    </location>
</feature>
<organism evidence="18">
    <name type="scientific">Polytomella parva</name>
    <dbReference type="NCBI Taxonomy" id="51329"/>
    <lineage>
        <taxon>Eukaryota</taxon>
        <taxon>Viridiplantae</taxon>
        <taxon>Chlorophyta</taxon>
        <taxon>core chlorophytes</taxon>
        <taxon>Chlorophyceae</taxon>
        <taxon>CS clade</taxon>
        <taxon>Chlamydomonadales</taxon>
        <taxon>Chlamydomonadaceae</taxon>
        <taxon>Polytomella</taxon>
    </lineage>
</organism>
<evidence type="ECO:0000256" key="7">
    <source>
        <dbReference type="ARBA" id="ARBA00022728"/>
    </source>
</evidence>
<comment type="catalytic activity">
    <reaction evidence="15">
        <text>S-ubiquitinyl-[E2 ubiquitin-conjugating enzyme]-L-cysteine + [acceptor protein]-L-lysine = [E2 ubiquitin-conjugating enzyme]-L-cysteine + N(6)-ubiquitinyl-[acceptor protein]-L-lysine.</text>
        <dbReference type="EC" id="2.3.2.27"/>
    </reaction>
</comment>
<sequence length="524" mass="55389">MFCAISGVVPEQPVVSSKSGYVFDKILITKYIKEMGKCPVTNEPLSEEDLLPLKTNKAVKARPATATSIPGLLSIFHDEWDALMLECHQLRSSLLTTRQELSHCLYQHDAATRVIARLIKERDEARAALEDALKHASSVTSAAAASAPASTAPAAIPTQLPEDTIADLLAVNKTLTGSRKKRAISESLASTSDLAAATLQTSEPLHSAANGGILDIQLHPTAPAVAATAGADSKIHLFDFSQERLRGSLEGHSKRVTSLSFVGSSGDVLLSASADHTVRVWRGRLNSDPSDASSPADYSNVSVVNDPHGCEVVSVVAHPSKRHFVSMGANSSWSFFDLENLACLNKANGGGEICSAASLHPDGMILALATAAGPVRIWEVRQASRVASCDGHEGPVKGVSFSENGYHFATASEDGTTRLWDLRKIKCFKTLNPFGGANCTAASFDASGQYLAVGGPTVKVFAQKQEWDEIVSLSPVAKKANALRWGADSRILLAGAADHNLRIFAAAAAEDTANKKAASEGSDE</sequence>
<dbReference type="Pfam" id="PF00400">
    <property type="entry name" value="WD40"/>
    <property type="match status" value="2"/>
</dbReference>
<evidence type="ECO:0000256" key="8">
    <source>
        <dbReference type="ARBA" id="ARBA00022737"/>
    </source>
</evidence>
<evidence type="ECO:0000259" key="17">
    <source>
        <dbReference type="PROSITE" id="PS51698"/>
    </source>
</evidence>
<dbReference type="PANTHER" id="PTHR43995">
    <property type="entry name" value="PRE-MRNA-PROCESSING FACTOR 19"/>
    <property type="match status" value="1"/>
</dbReference>
<dbReference type="SMART" id="SM00320">
    <property type="entry name" value="WD40"/>
    <property type="match status" value="7"/>
</dbReference>
<evidence type="ECO:0000256" key="6">
    <source>
        <dbReference type="ARBA" id="ARBA00022679"/>
    </source>
</evidence>
<keyword evidence="13 15" id="KW-0539">Nucleus</keyword>
<dbReference type="Gene3D" id="2.130.10.10">
    <property type="entry name" value="YVTN repeat-like/Quinoprotein amine dehydrogenase"/>
    <property type="match status" value="1"/>
</dbReference>
<dbReference type="GO" id="GO:0070534">
    <property type="term" value="P:protein K63-linked ubiquitination"/>
    <property type="evidence" value="ECO:0007669"/>
    <property type="project" value="UniProtKB-UniRule"/>
</dbReference>
<comment type="subunit">
    <text evidence="15">Homotetramer.</text>
</comment>
<dbReference type="Gene3D" id="3.30.40.10">
    <property type="entry name" value="Zinc/RING finger domain, C3HC4 (zinc finger)"/>
    <property type="match status" value="1"/>
</dbReference>
<keyword evidence="11 15" id="KW-0508">mRNA splicing</keyword>
<dbReference type="InterPro" id="IPR003613">
    <property type="entry name" value="Ubox_domain"/>
</dbReference>
<reference evidence="18" key="1">
    <citation type="submission" date="2021-01" db="EMBL/GenBank/DDBJ databases">
        <authorList>
            <person name="Corre E."/>
            <person name="Pelletier E."/>
            <person name="Niang G."/>
            <person name="Scheremetjew M."/>
            <person name="Finn R."/>
            <person name="Kale V."/>
            <person name="Holt S."/>
            <person name="Cochrane G."/>
            <person name="Meng A."/>
            <person name="Brown T."/>
            <person name="Cohen L."/>
        </authorList>
    </citation>
    <scope>NUCLEOTIDE SEQUENCE</scope>
    <source>
        <strain evidence="18">SAG 63-3</strain>
    </source>
</reference>
<feature type="coiled-coil region" evidence="16">
    <location>
        <begin position="108"/>
        <end position="135"/>
    </location>
</feature>
<dbReference type="Pfam" id="PF08606">
    <property type="entry name" value="Prp19"/>
    <property type="match status" value="1"/>
</dbReference>
<evidence type="ECO:0000256" key="1">
    <source>
        <dbReference type="ARBA" id="ARBA00004123"/>
    </source>
</evidence>
<dbReference type="PROSITE" id="PS50294">
    <property type="entry name" value="WD_REPEATS_REGION"/>
    <property type="match status" value="2"/>
</dbReference>
<keyword evidence="6 15" id="KW-0808">Transferase</keyword>
<keyword evidence="12 15" id="KW-0234">DNA repair</keyword>
<comment type="function">
    <text evidence="15">Ubiquitin-protein ligase which is mainly involved pre-mRNA splicing and DNA repair. Required for pre-mRNA splicing as component of the spliceosome.</text>
</comment>
<gene>
    <name evidence="18" type="ORF">PPAR00522_LOCUS7383</name>
</gene>
<dbReference type="PANTHER" id="PTHR43995:SF1">
    <property type="entry name" value="PRE-MRNA-PROCESSING FACTOR 19"/>
    <property type="match status" value="1"/>
</dbReference>